<evidence type="ECO:0000313" key="9">
    <source>
        <dbReference type="Proteomes" id="UP000541033"/>
    </source>
</evidence>
<dbReference type="EMBL" id="JAAMOX010000001">
    <property type="protein sequence ID" value="NIH53505.1"/>
    <property type="molecule type" value="Genomic_DNA"/>
</dbReference>
<dbReference type="InterPro" id="IPR001320">
    <property type="entry name" value="Iontro_rcpt_C"/>
</dbReference>
<name>A0A7X5R0M6_9MICO</name>
<protein>
    <submittedName>
        <fullName evidence="8">Polar amino acid transport system substrate-binding protein</fullName>
    </submittedName>
</protein>
<evidence type="ECO:0000259" key="7">
    <source>
        <dbReference type="SMART" id="SM00079"/>
    </source>
</evidence>
<dbReference type="Pfam" id="PF00497">
    <property type="entry name" value="SBP_bac_3"/>
    <property type="match status" value="1"/>
</dbReference>
<organism evidence="8 9">
    <name type="scientific">Lysinibacter cavernae</name>
    <dbReference type="NCBI Taxonomy" id="1640652"/>
    <lineage>
        <taxon>Bacteria</taxon>
        <taxon>Bacillati</taxon>
        <taxon>Actinomycetota</taxon>
        <taxon>Actinomycetes</taxon>
        <taxon>Micrococcales</taxon>
        <taxon>Microbacteriaceae</taxon>
        <taxon>Lysinibacter</taxon>
    </lineage>
</organism>
<feature type="chain" id="PRO_5038909051" evidence="5">
    <location>
        <begin position="23"/>
        <end position="264"/>
    </location>
</feature>
<evidence type="ECO:0000256" key="4">
    <source>
        <dbReference type="RuleBase" id="RU003744"/>
    </source>
</evidence>
<feature type="signal peptide" evidence="5">
    <location>
        <begin position="1"/>
        <end position="22"/>
    </location>
</feature>
<dbReference type="SMART" id="SM00079">
    <property type="entry name" value="PBPe"/>
    <property type="match status" value="1"/>
</dbReference>
<dbReference type="PANTHER" id="PTHR35936">
    <property type="entry name" value="MEMBRANE-BOUND LYTIC MUREIN TRANSGLYCOSYLASE F"/>
    <property type="match status" value="1"/>
</dbReference>
<dbReference type="GO" id="GO:0030313">
    <property type="term" value="C:cell envelope"/>
    <property type="evidence" value="ECO:0007669"/>
    <property type="project" value="UniProtKB-SubCell"/>
</dbReference>
<dbReference type="SMART" id="SM00062">
    <property type="entry name" value="PBPb"/>
    <property type="match status" value="1"/>
</dbReference>
<proteinExistence type="inferred from homology"/>
<comment type="subcellular location">
    <subcellularLocation>
        <location evidence="1">Cell envelope</location>
    </subcellularLocation>
</comment>
<evidence type="ECO:0000259" key="6">
    <source>
        <dbReference type="SMART" id="SM00062"/>
    </source>
</evidence>
<evidence type="ECO:0000256" key="5">
    <source>
        <dbReference type="SAM" id="SignalP"/>
    </source>
</evidence>
<comment type="caution">
    <text evidence="8">The sequence shown here is derived from an EMBL/GenBank/DDBJ whole genome shotgun (WGS) entry which is preliminary data.</text>
</comment>
<evidence type="ECO:0000256" key="2">
    <source>
        <dbReference type="ARBA" id="ARBA00010333"/>
    </source>
</evidence>
<evidence type="ECO:0000313" key="8">
    <source>
        <dbReference type="EMBL" id="NIH53505.1"/>
    </source>
</evidence>
<keyword evidence="9" id="KW-1185">Reference proteome</keyword>
<dbReference type="PROSITE" id="PS01039">
    <property type="entry name" value="SBP_BACTERIAL_3"/>
    <property type="match status" value="1"/>
</dbReference>
<dbReference type="PANTHER" id="PTHR35936:SF17">
    <property type="entry name" value="ARGININE-BINDING EXTRACELLULAR PROTEIN ARTP"/>
    <property type="match status" value="1"/>
</dbReference>
<reference evidence="8 9" key="1">
    <citation type="submission" date="2020-02" db="EMBL/GenBank/DDBJ databases">
        <title>Sequencing the genomes of 1000 actinobacteria strains.</title>
        <authorList>
            <person name="Klenk H.-P."/>
        </authorList>
    </citation>
    <scope>NUCLEOTIDE SEQUENCE [LARGE SCALE GENOMIC DNA]</scope>
    <source>
        <strain evidence="8 9">DSM 27960</strain>
    </source>
</reference>
<feature type="domain" description="Ionotropic glutamate receptor C-terminal" evidence="7">
    <location>
        <begin position="46"/>
        <end position="262"/>
    </location>
</feature>
<dbReference type="AlphaFoldDB" id="A0A7X5R0M6"/>
<evidence type="ECO:0000256" key="1">
    <source>
        <dbReference type="ARBA" id="ARBA00004196"/>
    </source>
</evidence>
<gene>
    <name evidence="8" type="ORF">FHX76_001373</name>
</gene>
<feature type="domain" description="Solute-binding protein family 3/N-terminal" evidence="6">
    <location>
        <begin position="46"/>
        <end position="263"/>
    </location>
</feature>
<dbReference type="InterPro" id="IPR001638">
    <property type="entry name" value="Solute-binding_3/MltF_N"/>
</dbReference>
<dbReference type="Proteomes" id="UP000541033">
    <property type="component" value="Unassembled WGS sequence"/>
</dbReference>
<accession>A0A7X5R0M6</accession>
<keyword evidence="3 5" id="KW-0732">Signal</keyword>
<sequence>MTRNNKASLTAFLSLTAAGALLLTGCSSNGDSGDSADAGPLLKEGVFKICSETAYPPFEFKDDSTGEIVGFDIDFANEIAKDLDAKLEIVSSSFESIESGAALDAKNCDAVISGISINDERATKFDFSEPYFDDNLALLVRDDSGITSLDTFEGVVGVQDATTGQAFATEKGLDPKAFEDGTIAVQALESGSVDGVINNIATLAYFAKDNSSLVIADKFGSEPLGAGVRKGNTELLDSINATLKRMDEDGTREAMLAQWMPAIK</sequence>
<dbReference type="InterPro" id="IPR018313">
    <property type="entry name" value="SBP_3_CS"/>
</dbReference>
<dbReference type="GO" id="GO:0015276">
    <property type="term" value="F:ligand-gated monoatomic ion channel activity"/>
    <property type="evidence" value="ECO:0007669"/>
    <property type="project" value="InterPro"/>
</dbReference>
<dbReference type="GO" id="GO:0016020">
    <property type="term" value="C:membrane"/>
    <property type="evidence" value="ECO:0007669"/>
    <property type="project" value="InterPro"/>
</dbReference>
<dbReference type="SUPFAM" id="SSF53850">
    <property type="entry name" value="Periplasmic binding protein-like II"/>
    <property type="match status" value="1"/>
</dbReference>
<comment type="similarity">
    <text evidence="2 4">Belongs to the bacterial solute-binding protein 3 family.</text>
</comment>
<evidence type="ECO:0000256" key="3">
    <source>
        <dbReference type="ARBA" id="ARBA00022729"/>
    </source>
</evidence>
<dbReference type="Gene3D" id="3.40.190.10">
    <property type="entry name" value="Periplasmic binding protein-like II"/>
    <property type="match status" value="2"/>
</dbReference>
<dbReference type="RefSeq" id="WP_167149163.1">
    <property type="nucleotide sequence ID" value="NZ_JAAMOX010000001.1"/>
</dbReference>
<dbReference type="PROSITE" id="PS51257">
    <property type="entry name" value="PROKAR_LIPOPROTEIN"/>
    <property type="match status" value="1"/>
</dbReference>